<dbReference type="InterPro" id="IPR009493">
    <property type="entry name" value="P2_GpE"/>
</dbReference>
<evidence type="ECO:0000313" key="2">
    <source>
        <dbReference type="Proteomes" id="UP000002695"/>
    </source>
</evidence>
<organism evidence="1 2">
    <name type="scientific">Salmonella typhimurium (strain 14028s / SGSC 2262)</name>
    <dbReference type="NCBI Taxonomy" id="588858"/>
    <lineage>
        <taxon>Bacteria</taxon>
        <taxon>Pseudomonadati</taxon>
        <taxon>Pseudomonadota</taxon>
        <taxon>Gammaproteobacteria</taxon>
        <taxon>Enterobacterales</taxon>
        <taxon>Enterobacteriaceae</taxon>
        <taxon>Salmonella</taxon>
    </lineage>
</organism>
<name>A0A0F6BA51_SALT1</name>
<dbReference type="Pfam" id="PF06528">
    <property type="entry name" value="Phage_P2_GpE"/>
    <property type="match status" value="1"/>
</dbReference>
<reference evidence="1 2" key="1">
    <citation type="journal article" date="2010" name="J. Bacteriol.">
        <title>Short-term signatures of evolutionary change in the Salmonella enterica serovar typhimurium 14028 genome.</title>
        <authorList>
            <person name="Jarvik T."/>
            <person name="Smillie C."/>
            <person name="Groisman E.A."/>
            <person name="Ochman H."/>
        </authorList>
    </citation>
    <scope>NUCLEOTIDE SEQUENCE [LARGE SCALE GENOMIC DNA]</scope>
    <source>
        <strain evidence="2">14028s / SGSC 2262</strain>
    </source>
</reference>
<gene>
    <name evidence="1" type="ordered locus">STM14_5063</name>
</gene>
<dbReference type="AlphaFoldDB" id="A0A0F6BA51"/>
<accession>A0A0F6BA51</accession>
<proteinExistence type="predicted"/>
<evidence type="ECO:0008006" key="3">
    <source>
        <dbReference type="Google" id="ProtNLM"/>
    </source>
</evidence>
<dbReference type="RefSeq" id="WP_001185654.1">
    <property type="nucleotide sequence ID" value="NC_016856.1"/>
</dbReference>
<protein>
    <recommendedName>
        <fullName evidence="3">GpE family phage tail protein</fullName>
    </recommendedName>
</protein>
<keyword evidence="2" id="KW-1185">Reference proteome</keyword>
<evidence type="ECO:0000313" key="1">
    <source>
        <dbReference type="EMBL" id="ACY91403.1"/>
    </source>
</evidence>
<dbReference type="HOGENOM" id="CLU_210990_0_0_6"/>
<dbReference type="PATRIC" id="fig|588858.6.peg.4587"/>
<dbReference type="EMBL" id="CP001363">
    <property type="protein sequence ID" value="ACY91403.1"/>
    <property type="molecule type" value="Genomic_DNA"/>
</dbReference>
<dbReference type="Proteomes" id="UP000002695">
    <property type="component" value="Chromosome"/>
</dbReference>
<sequence>MALLARWFRFPPSEIDALSVDDFTCWLDEASAQIKHEYDSQA</sequence>
<dbReference type="BioCyc" id="SENT588858:STM14_RS25675-MONOMER"/>
<dbReference type="KEGG" id="seo:STM14_5063"/>